<dbReference type="EMBL" id="CP071060">
    <property type="protein sequence ID" value="QSI76565.1"/>
    <property type="molecule type" value="Genomic_DNA"/>
</dbReference>
<keyword evidence="2" id="KW-1185">Reference proteome</keyword>
<gene>
    <name evidence="1" type="ORF">JY500_19225</name>
</gene>
<reference evidence="1 2" key="1">
    <citation type="submission" date="2021-02" db="EMBL/GenBank/DDBJ databases">
        <title>Niveibacterium changnyeongensis HC41.</title>
        <authorList>
            <person name="Kang M."/>
        </authorList>
    </citation>
    <scope>NUCLEOTIDE SEQUENCE [LARGE SCALE GENOMIC DNA]</scope>
    <source>
        <strain evidence="1 2">HC41</strain>
    </source>
</reference>
<name>A0ABX7M491_9RHOO</name>
<accession>A0ABX7M491</accession>
<evidence type="ECO:0000313" key="2">
    <source>
        <dbReference type="Proteomes" id="UP000663570"/>
    </source>
</evidence>
<sequence length="56" mass="5837">MKTQLIRQHHKVLAALLAIVGTALCLGSTVVGYEQVAAQAVVQQPTAVASAEAHRS</sequence>
<proteinExistence type="predicted"/>
<dbReference type="RefSeq" id="WP_172203447.1">
    <property type="nucleotide sequence ID" value="NZ_CP071060.1"/>
</dbReference>
<dbReference type="Proteomes" id="UP000663570">
    <property type="component" value="Chromosome"/>
</dbReference>
<evidence type="ECO:0000313" key="1">
    <source>
        <dbReference type="EMBL" id="QSI76565.1"/>
    </source>
</evidence>
<protein>
    <submittedName>
        <fullName evidence="1">Uncharacterized protein</fullName>
    </submittedName>
</protein>
<organism evidence="1 2">
    <name type="scientific">Niveibacterium microcysteis</name>
    <dbReference type="NCBI Taxonomy" id="2811415"/>
    <lineage>
        <taxon>Bacteria</taxon>
        <taxon>Pseudomonadati</taxon>
        <taxon>Pseudomonadota</taxon>
        <taxon>Betaproteobacteria</taxon>
        <taxon>Rhodocyclales</taxon>
        <taxon>Rhodocyclaceae</taxon>
        <taxon>Niveibacterium</taxon>
    </lineage>
</organism>